<accession>A0ABU7RZH0</accession>
<evidence type="ECO:0000313" key="2">
    <source>
        <dbReference type="EMBL" id="MEE6261872.1"/>
    </source>
</evidence>
<dbReference type="SUPFAM" id="SSF51126">
    <property type="entry name" value="Pectin lyase-like"/>
    <property type="match status" value="1"/>
</dbReference>
<dbReference type="InterPro" id="IPR006626">
    <property type="entry name" value="PbH1"/>
</dbReference>
<dbReference type="Proteomes" id="UP001332243">
    <property type="component" value="Unassembled WGS sequence"/>
</dbReference>
<proteinExistence type="predicted"/>
<dbReference type="SMART" id="SM00710">
    <property type="entry name" value="PbH1"/>
    <property type="match status" value="4"/>
</dbReference>
<evidence type="ECO:0000313" key="3">
    <source>
        <dbReference type="Proteomes" id="UP001332243"/>
    </source>
</evidence>
<keyword evidence="3" id="KW-1185">Reference proteome</keyword>
<name>A0ABU7RZH0_9ACTN</name>
<dbReference type="RefSeq" id="WP_331216952.1">
    <property type="nucleotide sequence ID" value="NZ_JAZGQK010000023.1"/>
</dbReference>
<sequence>MPTPLAPLTQWPGPTSTGVPSGTALTPSGSVNLTRDGQVVTNLHVTGHVNVYARNVVIRRSKITADGAGFAIRTLGSATNLLVEDVEIDGRGQASAAVHLDDYTLRRVDIHHVRDGVRLGSRTNVVDCWIHDLVRAPGSHNDCLRLVDATDVLVRHNRLDAYRSSTSDPMNSCLLLGGAVHNLRVEDNYFDGGAYTIAIRPGLVASNAVFQRNVFGRHHWFGIVTRPPRPGILWHSSNVWFDSGRPVLP</sequence>
<organism evidence="2 3">
    <name type="scientific">Plantactinospora sonchi</name>
    <dbReference type="NCBI Taxonomy" id="1544735"/>
    <lineage>
        <taxon>Bacteria</taxon>
        <taxon>Bacillati</taxon>
        <taxon>Actinomycetota</taxon>
        <taxon>Actinomycetes</taxon>
        <taxon>Micromonosporales</taxon>
        <taxon>Micromonosporaceae</taxon>
        <taxon>Plantactinospora</taxon>
    </lineage>
</organism>
<feature type="region of interest" description="Disordered" evidence="1">
    <location>
        <begin position="1"/>
        <end position="21"/>
    </location>
</feature>
<gene>
    <name evidence="2" type="ORF">V1633_25635</name>
</gene>
<reference evidence="2 3" key="1">
    <citation type="submission" date="2024-01" db="EMBL/GenBank/DDBJ databases">
        <title>Genome insights into Plantactinospora sonchi sp. nov.</title>
        <authorList>
            <person name="Wang L."/>
        </authorList>
    </citation>
    <scope>NUCLEOTIDE SEQUENCE [LARGE SCALE GENOMIC DNA]</scope>
    <source>
        <strain evidence="2 3">NEAU-QY2</strain>
    </source>
</reference>
<protein>
    <recommendedName>
        <fullName evidence="4">Right handed beta helix domain-containing protein</fullName>
    </recommendedName>
</protein>
<evidence type="ECO:0000256" key="1">
    <source>
        <dbReference type="SAM" id="MobiDB-lite"/>
    </source>
</evidence>
<dbReference type="EMBL" id="JAZGQK010000023">
    <property type="protein sequence ID" value="MEE6261872.1"/>
    <property type="molecule type" value="Genomic_DNA"/>
</dbReference>
<comment type="caution">
    <text evidence="2">The sequence shown here is derived from an EMBL/GenBank/DDBJ whole genome shotgun (WGS) entry which is preliminary data.</text>
</comment>
<feature type="compositionally biased region" description="Polar residues" evidence="1">
    <location>
        <begin position="12"/>
        <end position="21"/>
    </location>
</feature>
<dbReference type="InterPro" id="IPR011050">
    <property type="entry name" value="Pectin_lyase_fold/virulence"/>
</dbReference>
<evidence type="ECO:0008006" key="4">
    <source>
        <dbReference type="Google" id="ProtNLM"/>
    </source>
</evidence>
<dbReference type="InterPro" id="IPR012334">
    <property type="entry name" value="Pectin_lyas_fold"/>
</dbReference>
<dbReference type="Gene3D" id="2.160.20.10">
    <property type="entry name" value="Single-stranded right-handed beta-helix, Pectin lyase-like"/>
    <property type="match status" value="1"/>
</dbReference>